<proteinExistence type="predicted"/>
<comment type="caution">
    <text evidence="2">The sequence shown here is derived from an EMBL/GenBank/DDBJ whole genome shotgun (WGS) entry which is preliminary data.</text>
</comment>
<protein>
    <submittedName>
        <fullName evidence="2">Uncharacterized protein</fullName>
    </submittedName>
</protein>
<organism evidence="2 3">
    <name type="scientific">Kipferlia bialata</name>
    <dbReference type="NCBI Taxonomy" id="797122"/>
    <lineage>
        <taxon>Eukaryota</taxon>
        <taxon>Metamonada</taxon>
        <taxon>Carpediemonas-like organisms</taxon>
        <taxon>Kipferlia</taxon>
    </lineage>
</organism>
<dbReference type="AlphaFoldDB" id="A0A9K3GKF5"/>
<sequence>MSPSVPPDSSESLCALLRKNDIQVTDSQKTRGYLAPGDARLSGIPDALFSMNFETLGDLLEALDVCTNQYWVRVRDTPIGGNVRERYEGRVIRHNVIEYLGCNGVLRPNTITAFLPHLRAMRERSSHPGCLVRFSEKGGFHLTSHKQRKEGGRRVRCLEHVAGCSLYSERERESEEDSDSQHHRPDSEW</sequence>
<feature type="region of interest" description="Disordered" evidence="1">
    <location>
        <begin position="168"/>
        <end position="189"/>
    </location>
</feature>
<dbReference type="Proteomes" id="UP000265618">
    <property type="component" value="Unassembled WGS sequence"/>
</dbReference>
<evidence type="ECO:0000313" key="3">
    <source>
        <dbReference type="Proteomes" id="UP000265618"/>
    </source>
</evidence>
<name>A0A9K3GKF5_9EUKA</name>
<evidence type="ECO:0000256" key="1">
    <source>
        <dbReference type="SAM" id="MobiDB-lite"/>
    </source>
</evidence>
<reference evidence="2 3" key="1">
    <citation type="journal article" date="2018" name="PLoS ONE">
        <title>The draft genome of Kipferlia bialata reveals reductive genome evolution in fornicate parasites.</title>
        <authorList>
            <person name="Tanifuji G."/>
            <person name="Takabayashi S."/>
            <person name="Kume K."/>
            <person name="Takagi M."/>
            <person name="Nakayama T."/>
            <person name="Kamikawa R."/>
            <person name="Inagaki Y."/>
            <person name="Hashimoto T."/>
        </authorList>
    </citation>
    <scope>NUCLEOTIDE SEQUENCE [LARGE SCALE GENOMIC DNA]</scope>
    <source>
        <strain evidence="2">NY0173</strain>
    </source>
</reference>
<accession>A0A9K3GKF5</accession>
<evidence type="ECO:0000313" key="2">
    <source>
        <dbReference type="EMBL" id="GIQ86157.1"/>
    </source>
</evidence>
<gene>
    <name evidence="2" type="ORF">KIPB_007956</name>
</gene>
<keyword evidence="3" id="KW-1185">Reference proteome</keyword>
<dbReference type="EMBL" id="BDIP01002351">
    <property type="protein sequence ID" value="GIQ86157.1"/>
    <property type="molecule type" value="Genomic_DNA"/>
</dbReference>